<accession>A0A844H0D7</accession>
<evidence type="ECO:0000313" key="2">
    <source>
        <dbReference type="EMBL" id="MTF40721.1"/>
    </source>
</evidence>
<feature type="transmembrane region" description="Helical" evidence="1">
    <location>
        <begin position="37"/>
        <end position="61"/>
    </location>
</feature>
<dbReference type="Proteomes" id="UP000437131">
    <property type="component" value="Unassembled WGS sequence"/>
</dbReference>
<keyword evidence="1" id="KW-0812">Transmembrane</keyword>
<name>A0A844H0D7_9CHRO</name>
<dbReference type="AlphaFoldDB" id="A0A844H0D7"/>
<organism evidence="2 3">
    <name type="scientific">Cyanobacterium aponinum 0216</name>
    <dbReference type="NCBI Taxonomy" id="2676140"/>
    <lineage>
        <taxon>Bacteria</taxon>
        <taxon>Bacillati</taxon>
        <taxon>Cyanobacteriota</taxon>
        <taxon>Cyanophyceae</taxon>
        <taxon>Oscillatoriophycideae</taxon>
        <taxon>Chroococcales</taxon>
        <taxon>Geminocystaceae</taxon>
        <taxon>Cyanobacterium</taxon>
    </lineage>
</organism>
<reference evidence="2 3" key="1">
    <citation type="submission" date="2019-11" db="EMBL/GenBank/DDBJ databases">
        <title>Isolation of a new High Light Tolerant Cyanobacteria.</title>
        <authorList>
            <person name="Dobson Z."/>
            <person name="Vaughn N."/>
            <person name="Vaughn M."/>
            <person name="Fromme P."/>
            <person name="Mazor Y."/>
        </authorList>
    </citation>
    <scope>NUCLEOTIDE SEQUENCE [LARGE SCALE GENOMIC DNA]</scope>
    <source>
        <strain evidence="2 3">0216</strain>
    </source>
</reference>
<evidence type="ECO:0000256" key="1">
    <source>
        <dbReference type="SAM" id="Phobius"/>
    </source>
</evidence>
<evidence type="ECO:0000313" key="3">
    <source>
        <dbReference type="Proteomes" id="UP000437131"/>
    </source>
</evidence>
<sequence>MNFALVRTIVRFRNVFVAILNGVITWIILIIAPLGLFTVIICTIAVFLSSVIFGLVGDFFLFMMLRQGNFNGVTGVGENRKFVDSELPSMRYSESIRKKNYD</sequence>
<comment type="caution">
    <text evidence="2">The sequence shown here is derived from an EMBL/GenBank/DDBJ whole genome shotgun (WGS) entry which is preliminary data.</text>
</comment>
<dbReference type="RefSeq" id="WP_015218809.1">
    <property type="nucleotide sequence ID" value="NZ_WMIA01000045.1"/>
</dbReference>
<keyword evidence="1" id="KW-0472">Membrane</keyword>
<protein>
    <submittedName>
        <fullName evidence="2">Uncharacterized protein</fullName>
    </submittedName>
</protein>
<dbReference type="EMBL" id="WMIA01000045">
    <property type="protein sequence ID" value="MTF40721.1"/>
    <property type="molecule type" value="Genomic_DNA"/>
</dbReference>
<dbReference type="NCBIfam" id="NF040558">
    <property type="entry name" value="CAS_Csx18"/>
    <property type="match status" value="1"/>
</dbReference>
<keyword evidence="1" id="KW-1133">Transmembrane helix</keyword>
<feature type="transmembrane region" description="Helical" evidence="1">
    <location>
        <begin position="12"/>
        <end position="31"/>
    </location>
</feature>
<gene>
    <name evidence="2" type="ORF">GGC33_17585</name>
</gene>
<proteinExistence type="predicted"/>